<dbReference type="STRING" id="549789.NIES30_21950"/>
<dbReference type="InterPro" id="IPR018973">
    <property type="entry name" value="MZB"/>
</dbReference>
<dbReference type="PANTHER" id="PTHR47957">
    <property type="entry name" value="ATP-DEPENDENT HELICASE HRQ1"/>
    <property type="match status" value="1"/>
</dbReference>
<dbReference type="InterPro" id="IPR001650">
    <property type="entry name" value="Helicase_C-like"/>
</dbReference>
<organism evidence="7 8">
    <name type="scientific">Phormidium tenue NIES-30</name>
    <dbReference type="NCBI Taxonomy" id="549789"/>
    <lineage>
        <taxon>Bacteria</taxon>
        <taxon>Bacillati</taxon>
        <taxon>Cyanobacteriota</taxon>
        <taxon>Cyanophyceae</taxon>
        <taxon>Oscillatoriophycideae</taxon>
        <taxon>Oscillatoriales</taxon>
        <taxon>Oscillatoriaceae</taxon>
        <taxon>Phormidium</taxon>
    </lineage>
</organism>
<evidence type="ECO:0000313" key="7">
    <source>
        <dbReference type="EMBL" id="OKH44679.1"/>
    </source>
</evidence>
<dbReference type="InterPro" id="IPR014001">
    <property type="entry name" value="Helicase_ATP-bd"/>
</dbReference>
<comment type="caution">
    <text evidence="7">The sequence shown here is derived from an EMBL/GenBank/DDBJ whole genome shotgun (WGS) entry which is preliminary data.</text>
</comment>
<feature type="region of interest" description="Disordered" evidence="4">
    <location>
        <begin position="170"/>
        <end position="189"/>
    </location>
</feature>
<sequence>MLPAHLADNIRRQVLYYLQSTFDFRDERVAQAFERFLEDPQQGIFKGPWVQLKRPFRLAEDYTPPFNITVPFTPFRHQSRAWRRLHSNRHQPEPTLITTGTGSGKTECFLYPVLDHCLRAKQAGQSGIKAIILYPMNALAADQEKRFAKTIWQDPKLKNAGIRVGTYTGRYDPADPSSQDSGDTHMGADHGITNHTAQLDAPPDVLLTNYKMLDFLLLRPQDQRLWRFNEPGTLQYLILDELHTYDGAQGADVACLIRRLKERLAIPKGQLCVVGTSATMDDRDRSDRALGNDIADAIETGGDRLARFASTLFEEDIPAEAVIIEDRLTVEEIVTRLDDALVELHLPTPDDCQPHPDEDAPAYTFRQVALWDGPRFTEDINDTAALDRWGVALGQWLCTTRLFKQLLTLFDDNERTGTDALTWNSLIERMASQELGFLLVTRFEDRRWILVSFFALVAFAKEVRSDRTFPLVPTQVQLWIRELTRIGRYVNESPVFCWLDEPAGDNRMLPAFQCSECGASGWIGLKDTQAESAIGARGVEGFKLTDDIKKIYQGWFGHHGKRDANIVTLMPDPDDTASQWRIQQQGSDQPSLFGQWYLHPQSLVVRQGEGPCPLTDDSRRFRVAINYDVETIKGNGKSQLVGKQGCPCCGSLESVFIIGSRSATLSSVMVDELFGSVLNSDPKLLAFTDSVQDASHRAGFLSARTYNFSFRTALQRVVDDAGSEGVPLTAVGDRLLHWWGTPGVGRPGSLKDAIAALLAPDLTDFEDYLAYRNHSTATQPPTQLLTAIQERLTWQASSEFGVMLQRGRTLEASGATCLAWDWACITQTVEALRDSIEAIDTSLTSLPIATLGRWLLGILHRYRLRGALGHPYLVDYARHGFWGKSPFGRYLPQRETHPPMTRFRPRLMVTKGDKYHDHILSQTSGNTQPWHVRWTQRVLNRPTIGDLEALDLLQLLYTKAEATGLLQQLHNDGSKVYYTLNPAKAKLVPYGVKLTCSETRRSIVRPEIEADLWEGAPSLEYSAQNGTYRRDEFTLRQGYYQDRYRKGALRRVVASEHTGLLTTDERETLESAFSTTQHADDPNVLTCTSTLEMGIDIGDLSSTMLCSIPPTTASYLQRIGRAGRSTGTALIVSVINHQPHDLFFYGRPGEMLRGKVDPPGCWVDASAVLVRQYLAYCFDSATKVGQLREMPGSGTQFVRDMSNTQGQIPNLMAWVTQREAELQQAFLARFASDIRSDTQARFTQETETERLLQRLRRVAQEFDQQRRELDNARRRLQDQKAKLDEHELEARQEIEDELRVLKGRQTSLARTTALELLTNNGLLPNYAFPESGVRFYGSVYNRHRTAEKPIPPIEVVRPAASALRELAPHNHFYTHKRQFKIQQIGVGSREEPLTETWAICGKCGHMRPTSDLTQENAAPACPQCHYDGGADSQADIGQHKTFVKFSRSQALSVMEQYESLSSDRSDERQNQFYQRRYSFDLTIDAPSGATGEEELPFGIEYRAAVTLREVNIGYQDDKGAVAFGPEGPAPENGFVVCADCGVVAGPFEAIDKVKHRRSCSARRKLDKAKAEGRTINPFKEVPVYLYREIQSEAIRILLPPMAEDEIQTLRACLGLGLRLRFEGDPSHLTIFPQQLPDGDNALTRDYLVILDRVPGGTGYLKTLFQETDEANRTGEGIMAVMRLALDAMESCRCGRMSALEENDTDGCYRCVRTYSQRYNAAQISRTLGVRLLKQLIQAGDRRIERAGLTDIPNTSLFGSILERELVRKLEEWVLDKSGTWEKTLVQGKAGFRFTIPHPNHTWELELQPQLGPPQGVAIQCQPDFLLRCADDESIRPIAIFTDGFEFHVTTNRLADDMAKRRAILNADRYHLWNITWDDVQHSGLDSFCIVPEPIAKKMEFFANAAANQGIVMPAGRRAVGNPWQQLLAFIERPSATGWQQLANFAAAFPLEVLAAHRTHLEPDLFSALEDWRIGKDFVPPANDEKGTWVCNPQASSGTDLVAFSTLEACLANQRDQVRVSARLGDRDDERLASQSYRPRWRRFLACLNLFQFCGAFTCFTTSEVTEGTAPDVVPTMTIDSASGPWADIREEVIDSLHSLVNGLAAARVPLPEPAYEAEAIEDDALAELAWPDHSPPIAVLAGDQVSLASAWQAAGWKVVTTDDLQAQGTTVLIDLLNT</sequence>
<evidence type="ECO:0000256" key="3">
    <source>
        <dbReference type="SAM" id="Coils"/>
    </source>
</evidence>
<keyword evidence="8" id="KW-1185">Reference proteome</keyword>
<gene>
    <name evidence="7" type="ORF">NIES30_21950</name>
</gene>
<dbReference type="OrthoDB" id="9774462at2"/>
<accession>A0A1U7IZW2</accession>
<dbReference type="PROSITE" id="PS51194">
    <property type="entry name" value="HELICASE_CTER"/>
    <property type="match status" value="1"/>
</dbReference>
<dbReference type="PANTHER" id="PTHR47957:SF3">
    <property type="entry name" value="ATP-DEPENDENT HELICASE HRQ1"/>
    <property type="match status" value="1"/>
</dbReference>
<keyword evidence="7" id="KW-0347">Helicase</keyword>
<evidence type="ECO:0000256" key="4">
    <source>
        <dbReference type="SAM" id="MobiDB-lite"/>
    </source>
</evidence>
<dbReference type="PROSITE" id="PS51192">
    <property type="entry name" value="HELICASE_ATP_BIND_1"/>
    <property type="match status" value="1"/>
</dbReference>
<dbReference type="Pfam" id="PF09369">
    <property type="entry name" value="MZB"/>
    <property type="match status" value="1"/>
</dbReference>
<keyword evidence="3" id="KW-0175">Coiled coil</keyword>
<dbReference type="SUPFAM" id="SSF52540">
    <property type="entry name" value="P-loop containing nucleoside triphosphate hydrolases"/>
    <property type="match status" value="2"/>
</dbReference>
<evidence type="ECO:0000259" key="6">
    <source>
        <dbReference type="PROSITE" id="PS51194"/>
    </source>
</evidence>
<proteinExistence type="predicted"/>
<feature type="domain" description="Helicase ATP-binding" evidence="5">
    <location>
        <begin position="86"/>
        <end position="298"/>
    </location>
</feature>
<dbReference type="InterPro" id="IPR011545">
    <property type="entry name" value="DEAD/DEAH_box_helicase_dom"/>
</dbReference>
<reference evidence="7" key="1">
    <citation type="submission" date="2016-11" db="EMBL/GenBank/DDBJ databases">
        <title>Draft Genome Sequences of Nine Cyanobacterial Strains from Diverse Habitats.</title>
        <authorList>
            <person name="Zhu T."/>
            <person name="Hou S."/>
            <person name="Lu X."/>
            <person name="Hess W.R."/>
        </authorList>
    </citation>
    <scope>NUCLEOTIDE SEQUENCE [LARGE SCALE GENOMIC DNA]</scope>
    <source>
        <strain evidence="7">NIES-30</strain>
    </source>
</reference>
<name>A0A1U7IZW2_9CYAN</name>
<dbReference type="RefSeq" id="WP_073610595.1">
    <property type="nucleotide sequence ID" value="NZ_MRCG01000021.1"/>
</dbReference>
<dbReference type="GO" id="GO:0036297">
    <property type="term" value="P:interstrand cross-link repair"/>
    <property type="evidence" value="ECO:0007669"/>
    <property type="project" value="TreeGrafter"/>
</dbReference>
<dbReference type="Proteomes" id="UP000185557">
    <property type="component" value="Unassembled WGS sequence"/>
</dbReference>
<keyword evidence="7" id="KW-0378">Hydrolase</keyword>
<feature type="domain" description="Helicase C-terminal" evidence="6">
    <location>
        <begin position="1007"/>
        <end position="1167"/>
    </location>
</feature>
<protein>
    <submittedName>
        <fullName evidence="7">Helicase</fullName>
    </submittedName>
</protein>
<dbReference type="Gene3D" id="3.40.50.300">
    <property type="entry name" value="P-loop containing nucleotide triphosphate hydrolases"/>
    <property type="match status" value="2"/>
</dbReference>
<dbReference type="SMART" id="SM00487">
    <property type="entry name" value="DEXDc"/>
    <property type="match status" value="1"/>
</dbReference>
<dbReference type="SMART" id="SM00490">
    <property type="entry name" value="HELICc"/>
    <property type="match status" value="1"/>
</dbReference>
<evidence type="ECO:0000313" key="8">
    <source>
        <dbReference type="Proteomes" id="UP000185557"/>
    </source>
</evidence>
<dbReference type="GO" id="GO:0003676">
    <property type="term" value="F:nucleic acid binding"/>
    <property type="evidence" value="ECO:0007669"/>
    <property type="project" value="InterPro"/>
</dbReference>
<dbReference type="Pfam" id="PF00270">
    <property type="entry name" value="DEAD"/>
    <property type="match status" value="1"/>
</dbReference>
<dbReference type="GO" id="GO:0043138">
    <property type="term" value="F:3'-5' DNA helicase activity"/>
    <property type="evidence" value="ECO:0007669"/>
    <property type="project" value="TreeGrafter"/>
</dbReference>
<keyword evidence="2" id="KW-0067">ATP-binding</keyword>
<dbReference type="GO" id="GO:0005524">
    <property type="term" value="F:ATP binding"/>
    <property type="evidence" value="ECO:0007669"/>
    <property type="project" value="UniProtKB-KW"/>
</dbReference>
<evidence type="ECO:0000256" key="2">
    <source>
        <dbReference type="ARBA" id="ARBA00022840"/>
    </source>
</evidence>
<feature type="coiled-coil region" evidence="3">
    <location>
        <begin position="1248"/>
        <end position="1296"/>
    </location>
</feature>
<evidence type="ECO:0000259" key="5">
    <source>
        <dbReference type="PROSITE" id="PS51192"/>
    </source>
</evidence>
<dbReference type="Pfam" id="PF00271">
    <property type="entry name" value="Helicase_C"/>
    <property type="match status" value="1"/>
</dbReference>
<keyword evidence="1" id="KW-0547">Nucleotide-binding</keyword>
<evidence type="ECO:0000256" key="1">
    <source>
        <dbReference type="ARBA" id="ARBA00022741"/>
    </source>
</evidence>
<dbReference type="InterPro" id="IPR027417">
    <property type="entry name" value="P-loop_NTPase"/>
</dbReference>
<dbReference type="GO" id="GO:0006289">
    <property type="term" value="P:nucleotide-excision repair"/>
    <property type="evidence" value="ECO:0007669"/>
    <property type="project" value="TreeGrafter"/>
</dbReference>
<dbReference type="EMBL" id="MRCG01000021">
    <property type="protein sequence ID" value="OKH44679.1"/>
    <property type="molecule type" value="Genomic_DNA"/>
</dbReference>